<dbReference type="EMBL" id="AXUN02000205">
    <property type="protein sequence ID" value="ETA79561.1"/>
    <property type="molecule type" value="Genomic_DNA"/>
</dbReference>
<dbReference type="AlphaFoldDB" id="V7I2Q0"/>
<gene>
    <name evidence="2" type="ORF">T472_0216220</name>
</gene>
<keyword evidence="3" id="KW-1185">Reference proteome</keyword>
<sequence length="237" mass="27149">MDHQLLQLNNSHRLIRGLVVGMYRFKYFRFLRITSVILLAALVSGCSFADLELLFDRTPSVTEAVTHIEVPFAPAKIALELERLPEKYGYTYDENGEMELFDMINEYRRENGLQALEMRDNLRASARYKSNAMLQLDYFEHSNPNFEGRGFDYLIWDVFGLKYTVIGENLASVGKSGPSEEIDAAELFEGWKSSPDHNAQMLNPDFRYTGIGLVRSTSSGPRFKGYRTLIGTQHFGY</sequence>
<dbReference type="SUPFAM" id="SSF55797">
    <property type="entry name" value="PR-1-like"/>
    <property type="match status" value="1"/>
</dbReference>
<dbReference type="Proteomes" id="UP000017747">
    <property type="component" value="Unassembled WGS sequence"/>
</dbReference>
<name>V7I2Q0_9CLOT</name>
<dbReference type="InterPro" id="IPR014044">
    <property type="entry name" value="CAP_dom"/>
</dbReference>
<dbReference type="STRING" id="994573.T472_0216220"/>
<comment type="caution">
    <text evidence="2">The sequence shown here is derived from an EMBL/GenBank/DDBJ whole genome shotgun (WGS) entry which is preliminary data.</text>
</comment>
<dbReference type="PANTHER" id="PTHR31157:SF1">
    <property type="entry name" value="SCP DOMAIN-CONTAINING PROTEIN"/>
    <property type="match status" value="1"/>
</dbReference>
<dbReference type="CDD" id="cd05379">
    <property type="entry name" value="CAP_bacterial"/>
    <property type="match status" value="1"/>
</dbReference>
<protein>
    <recommendedName>
        <fullName evidence="1">SCP domain-containing protein</fullName>
    </recommendedName>
</protein>
<dbReference type="Gene3D" id="3.40.33.10">
    <property type="entry name" value="CAP"/>
    <property type="match status" value="1"/>
</dbReference>
<dbReference type="eggNOG" id="COG2340">
    <property type="taxonomic scope" value="Bacteria"/>
</dbReference>
<evidence type="ECO:0000313" key="3">
    <source>
        <dbReference type="Proteomes" id="UP000017747"/>
    </source>
</evidence>
<reference evidence="2 3" key="1">
    <citation type="journal article" date="2014" name="Genome Announc.">
        <title>Genome Sequence of Youngiibacter fragilis, the Type Strain of the Genus Youngiibacter.</title>
        <authorList>
            <person name="Wawrik C.B."/>
            <person name="Callaghan A.V."/>
            <person name="Stamps B.W."/>
            <person name="Wawrik B."/>
        </authorList>
    </citation>
    <scope>NUCLEOTIDE SEQUENCE [LARGE SCALE GENOMIC DNA]</scope>
    <source>
        <strain evidence="2 3">232.1</strain>
    </source>
</reference>
<feature type="domain" description="SCP" evidence="1">
    <location>
        <begin position="101"/>
        <end position="218"/>
    </location>
</feature>
<dbReference type="Pfam" id="PF00188">
    <property type="entry name" value="CAP"/>
    <property type="match status" value="1"/>
</dbReference>
<accession>V7I2Q0</accession>
<proteinExistence type="predicted"/>
<evidence type="ECO:0000259" key="1">
    <source>
        <dbReference type="Pfam" id="PF00188"/>
    </source>
</evidence>
<dbReference type="InterPro" id="IPR035940">
    <property type="entry name" value="CAP_sf"/>
</dbReference>
<dbReference type="PANTHER" id="PTHR31157">
    <property type="entry name" value="SCP DOMAIN-CONTAINING PROTEIN"/>
    <property type="match status" value="1"/>
</dbReference>
<evidence type="ECO:0000313" key="2">
    <source>
        <dbReference type="EMBL" id="ETA79561.1"/>
    </source>
</evidence>
<organism evidence="2 3">
    <name type="scientific">Youngiibacter fragilis 232.1</name>
    <dbReference type="NCBI Taxonomy" id="994573"/>
    <lineage>
        <taxon>Bacteria</taxon>
        <taxon>Bacillati</taxon>
        <taxon>Bacillota</taxon>
        <taxon>Clostridia</taxon>
        <taxon>Eubacteriales</taxon>
        <taxon>Clostridiaceae</taxon>
        <taxon>Youngiibacter</taxon>
    </lineage>
</organism>